<dbReference type="SUPFAM" id="SSF56436">
    <property type="entry name" value="C-type lectin-like"/>
    <property type="match status" value="1"/>
</dbReference>
<keyword evidence="1" id="KW-1133">Transmembrane helix</keyword>
<evidence type="ECO:0000313" key="3">
    <source>
        <dbReference type="EMBL" id="SMD42328.1"/>
    </source>
</evidence>
<feature type="domain" description="Sulfatase-modifying factor enzyme-like" evidence="2">
    <location>
        <begin position="49"/>
        <end position="281"/>
    </location>
</feature>
<evidence type="ECO:0000313" key="4">
    <source>
        <dbReference type="Proteomes" id="UP000192333"/>
    </source>
</evidence>
<dbReference type="Gene3D" id="3.90.1580.10">
    <property type="entry name" value="paralog of FGE (formylglycine-generating enzyme)"/>
    <property type="match status" value="1"/>
</dbReference>
<reference evidence="4" key="1">
    <citation type="submission" date="2017-04" db="EMBL/GenBank/DDBJ databases">
        <authorList>
            <person name="Varghese N."/>
            <person name="Submissions S."/>
        </authorList>
    </citation>
    <scope>NUCLEOTIDE SEQUENCE [LARGE SCALE GENOMIC DNA]</scope>
    <source>
        <strain evidence="4">DSM 16537</strain>
    </source>
</reference>
<evidence type="ECO:0000259" key="2">
    <source>
        <dbReference type="Pfam" id="PF03781"/>
    </source>
</evidence>
<accession>A0A1W2H128</accession>
<proteinExistence type="predicted"/>
<keyword evidence="1" id="KW-0472">Membrane</keyword>
<feature type="transmembrane region" description="Helical" evidence="1">
    <location>
        <begin position="7"/>
        <end position="28"/>
    </location>
</feature>
<organism evidence="3 4">
    <name type="scientific">Aquiflexum balticum DSM 16537</name>
    <dbReference type="NCBI Taxonomy" id="758820"/>
    <lineage>
        <taxon>Bacteria</taxon>
        <taxon>Pseudomonadati</taxon>
        <taxon>Bacteroidota</taxon>
        <taxon>Cytophagia</taxon>
        <taxon>Cytophagales</taxon>
        <taxon>Cyclobacteriaceae</taxon>
        <taxon>Aquiflexum</taxon>
    </lineage>
</organism>
<dbReference type="EMBL" id="LT838813">
    <property type="protein sequence ID" value="SMD42328.1"/>
    <property type="molecule type" value="Genomic_DNA"/>
</dbReference>
<dbReference type="GO" id="GO:0120147">
    <property type="term" value="F:formylglycine-generating oxidase activity"/>
    <property type="evidence" value="ECO:0007669"/>
    <property type="project" value="TreeGrafter"/>
</dbReference>
<dbReference type="Pfam" id="PF03781">
    <property type="entry name" value="FGE-sulfatase"/>
    <property type="match status" value="1"/>
</dbReference>
<dbReference type="InterPro" id="IPR051043">
    <property type="entry name" value="Sulfatase_Mod_Factor_Kinase"/>
</dbReference>
<dbReference type="RefSeq" id="WP_084123385.1">
    <property type="nucleotide sequence ID" value="NZ_LT838813.1"/>
</dbReference>
<dbReference type="InterPro" id="IPR005532">
    <property type="entry name" value="SUMF_dom"/>
</dbReference>
<dbReference type="InterPro" id="IPR042095">
    <property type="entry name" value="SUMF_sf"/>
</dbReference>
<name>A0A1W2H128_9BACT</name>
<protein>
    <submittedName>
        <fullName evidence="3">Formylglycine-generating enzyme, required for sulfatase activity, contains SUMF1/FGE domain</fullName>
    </submittedName>
</protein>
<dbReference type="PANTHER" id="PTHR23150">
    <property type="entry name" value="SULFATASE MODIFYING FACTOR 1, 2"/>
    <property type="match status" value="1"/>
</dbReference>
<dbReference type="AlphaFoldDB" id="A0A1W2H128"/>
<gene>
    <name evidence="3" type="ORF">SAMN00777080_0875</name>
</gene>
<dbReference type="OrthoDB" id="9768004at2"/>
<dbReference type="PANTHER" id="PTHR23150:SF19">
    <property type="entry name" value="FORMYLGLYCINE-GENERATING ENZYME"/>
    <property type="match status" value="1"/>
</dbReference>
<keyword evidence="4" id="KW-1185">Reference proteome</keyword>
<evidence type="ECO:0000256" key="1">
    <source>
        <dbReference type="SAM" id="Phobius"/>
    </source>
</evidence>
<dbReference type="STRING" id="758820.SAMN00777080_0875"/>
<keyword evidence="1" id="KW-0812">Transmembrane</keyword>
<dbReference type="InterPro" id="IPR016187">
    <property type="entry name" value="CTDL_fold"/>
</dbReference>
<dbReference type="Proteomes" id="UP000192333">
    <property type="component" value="Chromosome I"/>
</dbReference>
<sequence>MTSQHLKYGISFSLVFVSIFLAVSWIFIPQEAFEPYTQKIPDSPQSFGMTPIPGGKFMMGSSGGEEDERPVHQVEISPFWMGTHEITWDIFEMFLDKNYEEAISEKPLPGIVDGLTRPSIPYLDMTFGMGKENKPAIGMTQYGAIQFCKWLYLKTGVFYRLPTEAEWEYAAKAGSDSKYFFGDDESLLTDYAWFEKNSEGETHTIGLKKPNSWGLYDILGNVMEWTSDQYESNTYHSRTDAIQKDPKIPIQKLYPGAIRGGNYKSPALDLRSSKRFYSKADWKRIDPQIPKSQWWFPEAPFLGLRVVRPLHPPSESEIKAYYDRAPIADY</sequence>